<dbReference type="InterPro" id="IPR041255">
    <property type="entry name" value="LpxI_N"/>
</dbReference>
<dbReference type="EMBL" id="BJCQ01000022">
    <property type="protein sequence ID" value="GCL67502.1"/>
    <property type="molecule type" value="Genomic_DNA"/>
</dbReference>
<organism evidence="4 5">
    <name type="scientific">Veillonella tobetsuensis</name>
    <dbReference type="NCBI Taxonomy" id="1110546"/>
    <lineage>
        <taxon>Bacteria</taxon>
        <taxon>Bacillati</taxon>
        <taxon>Bacillota</taxon>
        <taxon>Negativicutes</taxon>
        <taxon>Veillonellales</taxon>
        <taxon>Veillonellaceae</taxon>
        <taxon>Veillonella</taxon>
    </lineage>
</organism>
<dbReference type="Pfam" id="PF06230">
    <property type="entry name" value="LpxI_C"/>
    <property type="match status" value="1"/>
</dbReference>
<dbReference type="EMBL" id="PPDF01000004">
    <property type="protein sequence ID" value="PQL25866.1"/>
    <property type="molecule type" value="Genomic_DNA"/>
</dbReference>
<comment type="caution">
    <text evidence="4">The sequence shown here is derived from an EMBL/GenBank/DDBJ whole genome shotgun (WGS) entry which is preliminary data.</text>
</comment>
<dbReference type="PANTHER" id="PTHR39962:SF1">
    <property type="entry name" value="LPXI FAMILY PROTEIN"/>
    <property type="match status" value="1"/>
</dbReference>
<dbReference type="Gene3D" id="3.40.140.80">
    <property type="match status" value="1"/>
</dbReference>
<evidence type="ECO:0000313" key="3">
    <source>
        <dbReference type="EMBL" id="GCL67502.1"/>
    </source>
</evidence>
<dbReference type="PANTHER" id="PTHR39962">
    <property type="entry name" value="BLL4848 PROTEIN"/>
    <property type="match status" value="1"/>
</dbReference>
<evidence type="ECO:0000313" key="5">
    <source>
        <dbReference type="Proteomes" id="UP000238877"/>
    </source>
</evidence>
<evidence type="ECO:0000313" key="6">
    <source>
        <dbReference type="Proteomes" id="UP000300381"/>
    </source>
</evidence>
<dbReference type="Pfam" id="PF17930">
    <property type="entry name" value="LpxI_N"/>
    <property type="match status" value="1"/>
</dbReference>
<dbReference type="InterPro" id="IPR053174">
    <property type="entry name" value="LpxI"/>
</dbReference>
<evidence type="ECO:0000259" key="1">
    <source>
        <dbReference type="Pfam" id="PF06230"/>
    </source>
</evidence>
<dbReference type="Proteomes" id="UP000238877">
    <property type="component" value="Unassembled WGS sequence"/>
</dbReference>
<reference evidence="4 5" key="1">
    <citation type="submission" date="2018-01" db="EMBL/GenBank/DDBJ databases">
        <title>Draft genome sequences of clinical isolates and type strains of oral Veillonella including Veillonella infantum sp., nov.</title>
        <authorList>
            <person name="Mashima I."/>
            <person name="Liao Y.-C."/>
            <person name="Sabharwal A."/>
            <person name="Haase E.M."/>
            <person name="Nakazawa F."/>
            <person name="Scannapieco F.A."/>
        </authorList>
    </citation>
    <scope>NUCLEOTIDE SEQUENCE [LARGE SCALE GENOMIC DNA]</scope>
    <source>
        <strain evidence="4 5">Y6</strain>
    </source>
</reference>
<feature type="domain" description="LpxI N-terminal" evidence="2">
    <location>
        <begin position="3"/>
        <end position="131"/>
    </location>
</feature>
<dbReference type="RefSeq" id="WP_105092386.1">
    <property type="nucleotide sequence ID" value="NZ_BJCQ01000022.1"/>
</dbReference>
<protein>
    <submittedName>
        <fullName evidence="4">DUF1009 domain-containing protein</fullName>
    </submittedName>
</protein>
<dbReference type="InterPro" id="IPR043167">
    <property type="entry name" value="LpxI_C_sf"/>
</dbReference>
<evidence type="ECO:0000313" key="4">
    <source>
        <dbReference type="EMBL" id="PQL25866.1"/>
    </source>
</evidence>
<sequence>MAKVGLIAGIGVLPVEFMRAAHMLGHQVVVIGVVPDTDPILEQEADVFYHIGVAKLGKIFKTLKKEGVTEITMLGKVTKEILYKGLTFPDLKTLGVLKRLKNRKDDTIMLAIVDEIEREGFTVLDQTVYMKPFMPKVGVLTKQQPTEEQWQDICFGFELAKHMGALDIGQTVVVKNKAAMAIEAIEGTDKCILRGGELGRGEAVVVKTEKPNQDVRFDVPAVGIKTLMSMIDSGCKVLAVEAEKTIFVQQSNVLDMANRHNIVICAVDQAFVDARKDQ</sequence>
<name>A0A2S7ZRH0_9FIRM</name>
<dbReference type="STRING" id="1110546.GCA_001078375_00619"/>
<feature type="domain" description="LpxI C-terminal" evidence="1">
    <location>
        <begin position="137"/>
        <end position="265"/>
    </location>
</feature>
<dbReference type="Gene3D" id="3.40.50.20">
    <property type="match status" value="1"/>
</dbReference>
<evidence type="ECO:0000259" key="2">
    <source>
        <dbReference type="Pfam" id="PF17930"/>
    </source>
</evidence>
<proteinExistence type="predicted"/>
<gene>
    <name evidence="3" type="ORF">PAGU1578_11230</name>
    <name evidence="4" type="ORF">VTHSUH11_01520</name>
</gene>
<dbReference type="InterPro" id="IPR010415">
    <property type="entry name" value="LpxI_C"/>
</dbReference>
<accession>A0A2S7ZRH0</accession>
<reference evidence="3 6" key="2">
    <citation type="submission" date="2019-03" db="EMBL/GenBank/DDBJ databases">
        <title>Draft genome sequences of two Veillonella tobetsuensis clinical isolates from intraoperative bronchial fluids of elderly patients with pulmonary carcinoma.</title>
        <authorList>
            <person name="Akiyama T."/>
        </authorList>
    </citation>
    <scope>NUCLEOTIDE SEQUENCE [LARGE SCALE GENOMIC DNA]</scope>
    <source>
        <strain evidence="3 6">PAGU 1578</strain>
    </source>
</reference>
<dbReference type="AlphaFoldDB" id="A0A2S7ZRH0"/>
<dbReference type="Proteomes" id="UP000300381">
    <property type="component" value="Unassembled WGS sequence"/>
</dbReference>